<evidence type="ECO:0000256" key="5">
    <source>
        <dbReference type="ARBA" id="ARBA00023136"/>
    </source>
</evidence>
<evidence type="ECO:0000256" key="6">
    <source>
        <dbReference type="SAM" id="Phobius"/>
    </source>
</evidence>
<dbReference type="PANTHER" id="PTHR32322">
    <property type="entry name" value="INNER MEMBRANE TRANSPORTER"/>
    <property type="match status" value="1"/>
</dbReference>
<dbReference type="InterPro" id="IPR050638">
    <property type="entry name" value="AA-Vitamin_Transporters"/>
</dbReference>
<protein>
    <submittedName>
        <fullName evidence="8">S-adenosylmethionine/S-adenosylhomocysteine transporter</fullName>
    </submittedName>
</protein>
<feature type="domain" description="EamA" evidence="7">
    <location>
        <begin position="155"/>
        <end position="294"/>
    </location>
</feature>
<dbReference type="InterPro" id="IPR037185">
    <property type="entry name" value="EmrE-like"/>
</dbReference>
<evidence type="ECO:0000313" key="9">
    <source>
        <dbReference type="Proteomes" id="UP000826014"/>
    </source>
</evidence>
<dbReference type="EMBL" id="CP075587">
    <property type="protein sequence ID" value="QYF49025.1"/>
    <property type="molecule type" value="Genomic_DNA"/>
</dbReference>
<feature type="transmembrane region" description="Helical" evidence="6">
    <location>
        <begin position="90"/>
        <end position="109"/>
    </location>
</feature>
<dbReference type="InterPro" id="IPR000620">
    <property type="entry name" value="EamA_dom"/>
</dbReference>
<keyword evidence="9" id="KW-1185">Reference proteome</keyword>
<evidence type="ECO:0000256" key="2">
    <source>
        <dbReference type="ARBA" id="ARBA00022475"/>
    </source>
</evidence>
<evidence type="ECO:0000256" key="3">
    <source>
        <dbReference type="ARBA" id="ARBA00022692"/>
    </source>
</evidence>
<sequence length="312" mass="34909">MSVFFVALMYVAWSSVFSLGKLALEHSPPLFLTAFRMLFAAVLILSFLLITKRSSLKLSLKQFASVLLLAFFSIYLTNTLEFWGLQYLSAAKTCFIYSLSPFFAALFSYIHFNEKMNPRKWIGLSIGFIGFIPVLLTQTGSEELLNAFSFFSWPTLAIIGAALSSVYGWVLLRLMVKEQEITPLVANGTSMLFGGLFALIHSYLIEPGAPFPISPLHLTSFIKRVMLITVISNLICYNLYGMFLKKYTATFMSFVGLLSPIFASLNAWLFLGETPSWIIVVSTSIVSTGLWIVYRVELKQGYIVSSKTPVSN</sequence>
<gene>
    <name evidence="8" type="ORF">RHABOEDO_001281</name>
</gene>
<feature type="domain" description="EamA" evidence="7">
    <location>
        <begin position="3"/>
        <end position="132"/>
    </location>
</feature>
<evidence type="ECO:0000256" key="4">
    <source>
        <dbReference type="ARBA" id="ARBA00022989"/>
    </source>
</evidence>
<dbReference type="Pfam" id="PF00892">
    <property type="entry name" value="EamA"/>
    <property type="match status" value="2"/>
</dbReference>
<keyword evidence="4 6" id="KW-1133">Transmembrane helix</keyword>
<feature type="transmembrane region" description="Helical" evidence="6">
    <location>
        <begin position="277"/>
        <end position="294"/>
    </location>
</feature>
<feature type="transmembrane region" description="Helical" evidence="6">
    <location>
        <begin position="150"/>
        <end position="172"/>
    </location>
</feature>
<feature type="transmembrane region" description="Helical" evidence="6">
    <location>
        <begin position="63"/>
        <end position="84"/>
    </location>
</feature>
<keyword evidence="3 6" id="KW-0812">Transmembrane</keyword>
<feature type="transmembrane region" description="Helical" evidence="6">
    <location>
        <begin position="225"/>
        <end position="244"/>
    </location>
</feature>
<organism evidence="8 9">
    <name type="scientific">Candidatus Rhabdochlamydia oedothoracis</name>
    <dbReference type="NCBI Taxonomy" id="2720720"/>
    <lineage>
        <taxon>Bacteria</taxon>
        <taxon>Pseudomonadati</taxon>
        <taxon>Chlamydiota</taxon>
        <taxon>Chlamydiia</taxon>
        <taxon>Parachlamydiales</taxon>
        <taxon>Candidatus Rhabdochlamydiaceae</taxon>
        <taxon>Candidatus Rhabdochlamydia</taxon>
    </lineage>
</organism>
<dbReference type="SUPFAM" id="SSF103481">
    <property type="entry name" value="Multidrug resistance efflux transporter EmrE"/>
    <property type="match status" value="2"/>
</dbReference>
<evidence type="ECO:0000313" key="8">
    <source>
        <dbReference type="EMBL" id="QYF49025.1"/>
    </source>
</evidence>
<comment type="subcellular location">
    <subcellularLocation>
        <location evidence="1">Cell membrane</location>
        <topology evidence="1">Multi-pass membrane protein</topology>
    </subcellularLocation>
</comment>
<evidence type="ECO:0000256" key="1">
    <source>
        <dbReference type="ARBA" id="ARBA00004651"/>
    </source>
</evidence>
<feature type="transmembrane region" description="Helical" evidence="6">
    <location>
        <begin position="121"/>
        <end position="138"/>
    </location>
</feature>
<keyword evidence="2" id="KW-1003">Cell membrane</keyword>
<name>A0ABX8V6D0_9BACT</name>
<feature type="transmembrane region" description="Helical" evidence="6">
    <location>
        <begin position="251"/>
        <end position="271"/>
    </location>
</feature>
<proteinExistence type="predicted"/>
<keyword evidence="5 6" id="KW-0472">Membrane</keyword>
<dbReference type="Proteomes" id="UP000826014">
    <property type="component" value="Chromosome"/>
</dbReference>
<evidence type="ECO:0000259" key="7">
    <source>
        <dbReference type="Pfam" id="PF00892"/>
    </source>
</evidence>
<dbReference type="PANTHER" id="PTHR32322:SF18">
    <property type="entry name" value="S-ADENOSYLMETHIONINE_S-ADENOSYLHOMOCYSTEINE TRANSPORTER"/>
    <property type="match status" value="1"/>
</dbReference>
<feature type="transmembrane region" description="Helical" evidence="6">
    <location>
        <begin position="34"/>
        <end position="51"/>
    </location>
</feature>
<accession>A0ABX8V6D0</accession>
<reference evidence="8 9" key="1">
    <citation type="journal article" date="2022" name="bioRxiv">
        <title>Ecology and evolution of chlamydial symbionts of arthropods.</title>
        <authorList>
            <person name="Halter T."/>
            <person name="Koestlbacher S."/>
            <person name="Collingro A."/>
            <person name="Sixt B.S."/>
            <person name="Toenshoff E.R."/>
            <person name="Hendrickx F."/>
            <person name="Kostanjsek R."/>
            <person name="Horn M."/>
        </authorList>
    </citation>
    <scope>NUCLEOTIDE SEQUENCE [LARGE SCALE GENOMIC DNA]</scope>
    <source>
        <strain evidence="8">W744xW776</strain>
    </source>
</reference>
<feature type="transmembrane region" description="Helical" evidence="6">
    <location>
        <begin position="184"/>
        <end position="205"/>
    </location>
</feature>